<keyword evidence="4" id="KW-0479">Metal-binding</keyword>
<dbReference type="EC" id="2.7.7.49" evidence="1"/>
<evidence type="ECO:0000256" key="3">
    <source>
        <dbReference type="ARBA" id="ARBA00022695"/>
    </source>
</evidence>
<keyword evidence="2" id="KW-0808">Transferase</keyword>
<sequence length="317" mass="37140">MKEQLVVKYIKTKNKVRKIVTYTENGELRRYHEEVVKYLEKYTTNSIFAKAYVPRSSIYKNAKAHMYNDIFVKMDIKNFFPNINHKYLAECLFFELNKNTQISRKECYDIVRKCSVGEKGLPLGLVSSPALANLYMKEFDGLLYGKLKKMELNNPIYTRYADDIVISFKTGKDDFEKIDNIKAEVQSLLKKVHLTLNEKKTKSYTLNKSNHVRITGISITKDENNYRHISVGKKLKNQIFWDAINMYDQKVKDYTKIEHLKGIFSFALSIEKKDIENFYSENMKHLIKIRGYDSLKELIKDLGSDVDKNDNKAVITN</sequence>
<dbReference type="InterPro" id="IPR043128">
    <property type="entry name" value="Rev_trsase/Diguanyl_cyclase"/>
</dbReference>
<dbReference type="GO" id="GO:0003964">
    <property type="term" value="F:RNA-directed DNA polymerase activity"/>
    <property type="evidence" value="ECO:0007669"/>
    <property type="project" value="UniProtKB-KW"/>
</dbReference>
<evidence type="ECO:0000313" key="12">
    <source>
        <dbReference type="Proteomes" id="UP001209666"/>
    </source>
</evidence>
<dbReference type="Gene3D" id="3.30.70.270">
    <property type="match status" value="1"/>
</dbReference>
<dbReference type="InterPro" id="IPR043502">
    <property type="entry name" value="DNA/RNA_pol_sf"/>
</dbReference>
<dbReference type="InterPro" id="IPR051083">
    <property type="entry name" value="GrpII_Intron_Splice-Mob/Def"/>
</dbReference>
<comment type="similarity">
    <text evidence="8">Belongs to the bacterial reverse transcriptase family.</text>
</comment>
<reference evidence="11 12" key="1">
    <citation type="journal article" date="2021" name="ISME Commun">
        <title>Automated analysis of genomic sequences facilitates high-throughput and comprehensive description of bacteria.</title>
        <authorList>
            <person name="Hitch T.C.A."/>
        </authorList>
    </citation>
    <scope>NUCLEOTIDE SEQUENCE [LARGE SCALE GENOMIC DNA]</scope>
    <source>
        <strain evidence="11 12">Sanger_19</strain>
    </source>
</reference>
<comment type="caution">
    <text evidence="11">The sequence shown here is derived from an EMBL/GenBank/DDBJ whole genome shotgun (WGS) entry which is preliminary data.</text>
</comment>
<proteinExistence type="inferred from homology"/>
<evidence type="ECO:0000256" key="9">
    <source>
        <dbReference type="ARBA" id="ARBA00048173"/>
    </source>
</evidence>
<feature type="domain" description="Reverse transcriptase" evidence="10">
    <location>
        <begin position="1"/>
        <end position="219"/>
    </location>
</feature>
<dbReference type="PROSITE" id="PS50878">
    <property type="entry name" value="RT_POL"/>
    <property type="match status" value="1"/>
</dbReference>
<dbReference type="InterPro" id="IPR000123">
    <property type="entry name" value="Reverse_transcriptase_msDNA"/>
</dbReference>
<evidence type="ECO:0000256" key="4">
    <source>
        <dbReference type="ARBA" id="ARBA00022723"/>
    </source>
</evidence>
<evidence type="ECO:0000256" key="5">
    <source>
        <dbReference type="ARBA" id="ARBA00022842"/>
    </source>
</evidence>
<dbReference type="PANTHER" id="PTHR34047:SF8">
    <property type="entry name" value="PROTEIN YKFC"/>
    <property type="match status" value="1"/>
</dbReference>
<evidence type="ECO:0000256" key="6">
    <source>
        <dbReference type="ARBA" id="ARBA00022918"/>
    </source>
</evidence>
<dbReference type="SUPFAM" id="SSF56672">
    <property type="entry name" value="DNA/RNA polymerases"/>
    <property type="match status" value="1"/>
</dbReference>
<evidence type="ECO:0000313" key="11">
    <source>
        <dbReference type="EMBL" id="MCU6717698.1"/>
    </source>
</evidence>
<dbReference type="Proteomes" id="UP001209666">
    <property type="component" value="Unassembled WGS sequence"/>
</dbReference>
<organism evidence="11 12">
    <name type="scientific">Roseburia amylophila</name>
    <dbReference type="NCBI Taxonomy" id="2981794"/>
    <lineage>
        <taxon>Bacteria</taxon>
        <taxon>Bacillati</taxon>
        <taxon>Bacillota</taxon>
        <taxon>Clostridia</taxon>
        <taxon>Lachnospirales</taxon>
        <taxon>Lachnospiraceae</taxon>
        <taxon>Roseburia</taxon>
    </lineage>
</organism>
<dbReference type="PRINTS" id="PR00866">
    <property type="entry name" value="RNADNAPOLMS"/>
</dbReference>
<evidence type="ECO:0000256" key="1">
    <source>
        <dbReference type="ARBA" id="ARBA00012493"/>
    </source>
</evidence>
<evidence type="ECO:0000256" key="8">
    <source>
        <dbReference type="ARBA" id="ARBA00034120"/>
    </source>
</evidence>
<name>A0ABT2SF55_9FIRM</name>
<keyword evidence="5" id="KW-0460">Magnesium</keyword>
<comment type="catalytic activity">
    <reaction evidence="9">
        <text>DNA(n) + a 2'-deoxyribonucleoside 5'-triphosphate = DNA(n+1) + diphosphate</text>
        <dbReference type="Rhea" id="RHEA:22508"/>
        <dbReference type="Rhea" id="RHEA-COMP:17339"/>
        <dbReference type="Rhea" id="RHEA-COMP:17340"/>
        <dbReference type="ChEBI" id="CHEBI:33019"/>
        <dbReference type="ChEBI" id="CHEBI:61560"/>
        <dbReference type="ChEBI" id="CHEBI:173112"/>
        <dbReference type="EC" id="2.7.7.49"/>
    </reaction>
</comment>
<dbReference type="InterPro" id="IPR000477">
    <property type="entry name" value="RT_dom"/>
</dbReference>
<keyword evidence="3" id="KW-0548">Nucleotidyltransferase</keyword>
<evidence type="ECO:0000259" key="10">
    <source>
        <dbReference type="PROSITE" id="PS50878"/>
    </source>
</evidence>
<dbReference type="EMBL" id="JAOQKI010000016">
    <property type="protein sequence ID" value="MCU6717698.1"/>
    <property type="molecule type" value="Genomic_DNA"/>
</dbReference>
<keyword evidence="7" id="KW-0051">Antiviral defense</keyword>
<protein>
    <recommendedName>
        <fullName evidence="1">RNA-directed DNA polymerase</fullName>
        <ecNumber evidence="1">2.7.7.49</ecNumber>
    </recommendedName>
</protein>
<dbReference type="PANTHER" id="PTHR34047">
    <property type="entry name" value="NUCLEAR INTRON MATURASE 1, MITOCHONDRIAL-RELATED"/>
    <property type="match status" value="1"/>
</dbReference>
<gene>
    <name evidence="11" type="ORF">OCV43_10495</name>
</gene>
<keyword evidence="6 11" id="KW-0695">RNA-directed DNA polymerase</keyword>
<keyword evidence="12" id="KW-1185">Reference proteome</keyword>
<evidence type="ECO:0000256" key="7">
    <source>
        <dbReference type="ARBA" id="ARBA00023118"/>
    </source>
</evidence>
<evidence type="ECO:0000256" key="2">
    <source>
        <dbReference type="ARBA" id="ARBA00022679"/>
    </source>
</evidence>
<dbReference type="RefSeq" id="WP_262624068.1">
    <property type="nucleotide sequence ID" value="NZ_JAOQKI010000016.1"/>
</dbReference>
<dbReference type="Pfam" id="PF00078">
    <property type="entry name" value="RVT_1"/>
    <property type="match status" value="1"/>
</dbReference>
<accession>A0ABT2SF55</accession>